<evidence type="ECO:0008006" key="3">
    <source>
        <dbReference type="Google" id="ProtNLM"/>
    </source>
</evidence>
<dbReference type="AlphaFoldDB" id="A0AA88XIN9"/>
<accession>A0AA88XIN9</accession>
<comment type="caution">
    <text evidence="1">The sequence shown here is derived from an EMBL/GenBank/DDBJ whole genome shotgun (WGS) entry which is preliminary data.</text>
</comment>
<protein>
    <recommendedName>
        <fullName evidence="3">DZIP3-like HEPN domain-containing protein</fullName>
    </recommendedName>
</protein>
<dbReference type="PROSITE" id="PS51450">
    <property type="entry name" value="LRR"/>
    <property type="match status" value="1"/>
</dbReference>
<dbReference type="InterPro" id="IPR001611">
    <property type="entry name" value="Leu-rich_rpt"/>
</dbReference>
<proteinExistence type="predicted"/>
<reference evidence="1" key="1">
    <citation type="submission" date="2019-08" db="EMBL/GenBank/DDBJ databases">
        <title>The improved chromosome-level genome for the pearl oyster Pinctada fucata martensii using PacBio sequencing and Hi-C.</title>
        <authorList>
            <person name="Zheng Z."/>
        </authorList>
    </citation>
    <scope>NUCLEOTIDE SEQUENCE</scope>
    <source>
        <strain evidence="1">ZZ-2019</strain>
        <tissue evidence="1">Adductor muscle</tissue>
    </source>
</reference>
<sequence>MSRDDEARYGRTCLLALNVCPFTLRQVIDNYSLRHAGSLSLCDFLEKNKHSLFHLYAKKCCCRYLKQDRTTPMYKSQWDSLFIQNTSSCRNGKQIDCPCKYDCKSGITTKVMDITLCCLVINNICPGVDINHIKTIRDIRNKLIHAESASLDLLTYNGYWNRLGTALCQLAKIVSSTLHKGTVDLIDELENRVMDPVELRELRNLIVDENRLTDLESVRALLKKQ</sequence>
<name>A0AA88XIN9_PINIB</name>
<keyword evidence="2" id="KW-1185">Reference proteome</keyword>
<evidence type="ECO:0000313" key="1">
    <source>
        <dbReference type="EMBL" id="KAK3086051.1"/>
    </source>
</evidence>
<dbReference type="EMBL" id="VSWD01000012">
    <property type="protein sequence ID" value="KAK3086051.1"/>
    <property type="molecule type" value="Genomic_DNA"/>
</dbReference>
<organism evidence="1 2">
    <name type="scientific">Pinctada imbricata</name>
    <name type="common">Atlantic pearl-oyster</name>
    <name type="synonym">Pinctada martensii</name>
    <dbReference type="NCBI Taxonomy" id="66713"/>
    <lineage>
        <taxon>Eukaryota</taxon>
        <taxon>Metazoa</taxon>
        <taxon>Spiralia</taxon>
        <taxon>Lophotrochozoa</taxon>
        <taxon>Mollusca</taxon>
        <taxon>Bivalvia</taxon>
        <taxon>Autobranchia</taxon>
        <taxon>Pteriomorphia</taxon>
        <taxon>Pterioida</taxon>
        <taxon>Pterioidea</taxon>
        <taxon>Pteriidae</taxon>
        <taxon>Pinctada</taxon>
    </lineage>
</organism>
<evidence type="ECO:0000313" key="2">
    <source>
        <dbReference type="Proteomes" id="UP001186944"/>
    </source>
</evidence>
<dbReference type="Proteomes" id="UP001186944">
    <property type="component" value="Unassembled WGS sequence"/>
</dbReference>
<gene>
    <name evidence="1" type="ORF">FSP39_012718</name>
</gene>